<reference evidence="3 4" key="1">
    <citation type="journal article" date="2024" name="IMA Fungus">
        <title>Apiospora arundinis, a panoply of carbohydrate-active enzymes and secondary metabolites.</title>
        <authorList>
            <person name="Sorensen T."/>
            <person name="Petersen C."/>
            <person name="Muurmann A.T."/>
            <person name="Christiansen J.V."/>
            <person name="Brundto M.L."/>
            <person name="Overgaard C.K."/>
            <person name="Boysen A.T."/>
            <person name="Wollenberg R.D."/>
            <person name="Larsen T.O."/>
            <person name="Sorensen J.L."/>
            <person name="Nielsen K.L."/>
            <person name="Sondergaard T.E."/>
        </authorList>
    </citation>
    <scope>NUCLEOTIDE SEQUENCE [LARGE SCALE GENOMIC DNA]</scope>
    <source>
        <strain evidence="3 4">AAU 773</strain>
    </source>
</reference>
<evidence type="ECO:0000256" key="1">
    <source>
        <dbReference type="SAM" id="MobiDB-lite"/>
    </source>
</evidence>
<name>A0ABR2HNY3_9PEZI</name>
<proteinExistence type="predicted"/>
<dbReference type="InterPro" id="IPR056125">
    <property type="entry name" value="DUF7708"/>
</dbReference>
<organism evidence="3 4">
    <name type="scientific">Apiospora arundinis</name>
    <dbReference type="NCBI Taxonomy" id="335852"/>
    <lineage>
        <taxon>Eukaryota</taxon>
        <taxon>Fungi</taxon>
        <taxon>Dikarya</taxon>
        <taxon>Ascomycota</taxon>
        <taxon>Pezizomycotina</taxon>
        <taxon>Sordariomycetes</taxon>
        <taxon>Xylariomycetidae</taxon>
        <taxon>Amphisphaeriales</taxon>
        <taxon>Apiosporaceae</taxon>
        <taxon>Apiospora</taxon>
    </lineage>
</organism>
<sequence>MIPTNDKYVTLLTGSLSAIASACTNHEKLASGVSDSLEELSDDMAYWNDLIGLFPDQGMMQRYIMELYTVVFEFLTEIFTGWSKSPWTRFVASFNEQAFNKLFVEKRKRIKAMEHNMERHANIIHMQSSLNSQRDMGHQLSEFQTQVHTFTQVMQRLGTDVQSLLQANTTQMMSNLAIDSLDRSLEHPVTKLIEPEVAGTGLAHVGLVMDNTVEDINNNVTTDTIHCSGRCSVRDALALLEPIATQYNNSIQELVDLTTRALTVSVDLQIKRHLEAWKSSMTGNRIWVQGPHDVSHPSQNTLTAACLVGLANNAKIPFLSYFCSLKQQHQMSSPGLTPPDILLDMVKSLIVQLLLRQTSDAFTIDIPLTDFDRLLTGSDLDTALDVLHKLRGLVPSYCLCVIESVDVLEDRSDVAHTANLREVLREVINLGQPLEEKEKEKAEGNEGDSYKTVKILLTSNGHVDVLAVAAQGGFLEKIACDGDESGDGEQLGSLWDDDARSEEGG</sequence>
<gene>
    <name evidence="3" type="ORF">PGQ11_013346</name>
</gene>
<dbReference type="EMBL" id="JAPCWZ010000009">
    <property type="protein sequence ID" value="KAK8850867.1"/>
    <property type="molecule type" value="Genomic_DNA"/>
</dbReference>
<comment type="caution">
    <text evidence="3">The sequence shown here is derived from an EMBL/GenBank/DDBJ whole genome shotgun (WGS) entry which is preliminary data.</text>
</comment>
<dbReference type="Proteomes" id="UP001390339">
    <property type="component" value="Unassembled WGS sequence"/>
</dbReference>
<dbReference type="PROSITE" id="PS51257">
    <property type="entry name" value="PROKAR_LIPOPROTEIN"/>
    <property type="match status" value="1"/>
</dbReference>
<feature type="region of interest" description="Disordered" evidence="1">
    <location>
        <begin position="481"/>
        <end position="505"/>
    </location>
</feature>
<protein>
    <recommendedName>
        <fullName evidence="2">DUF7708 domain-containing protein</fullName>
    </recommendedName>
</protein>
<evidence type="ECO:0000313" key="4">
    <source>
        <dbReference type="Proteomes" id="UP001390339"/>
    </source>
</evidence>
<accession>A0ABR2HNY3</accession>
<evidence type="ECO:0000259" key="2">
    <source>
        <dbReference type="Pfam" id="PF24809"/>
    </source>
</evidence>
<keyword evidence="4" id="KW-1185">Reference proteome</keyword>
<evidence type="ECO:0000313" key="3">
    <source>
        <dbReference type="EMBL" id="KAK8850867.1"/>
    </source>
</evidence>
<feature type="domain" description="DUF7708" evidence="2">
    <location>
        <begin position="3"/>
        <end position="126"/>
    </location>
</feature>
<dbReference type="Pfam" id="PF24809">
    <property type="entry name" value="DUF7708"/>
    <property type="match status" value="1"/>
</dbReference>